<dbReference type="Proteomes" id="UP001324794">
    <property type="component" value="Chromosome"/>
</dbReference>
<evidence type="ECO:0000313" key="4">
    <source>
        <dbReference type="Proteomes" id="UP001324794"/>
    </source>
</evidence>
<dbReference type="SUPFAM" id="SSF56563">
    <property type="entry name" value="Major capsid protein gp5"/>
    <property type="match status" value="1"/>
</dbReference>
<dbReference type="RefSeq" id="WP_223288726.1">
    <property type="nucleotide sequence ID" value="NZ_CP140255.1"/>
</dbReference>
<dbReference type="InterPro" id="IPR054612">
    <property type="entry name" value="Phage_capsid-like_C"/>
</dbReference>
<dbReference type="Gene3D" id="3.30.2400.10">
    <property type="entry name" value="Major capsid protein gp5"/>
    <property type="match status" value="1"/>
</dbReference>
<accession>A0ABZ0YLV6</accession>
<dbReference type="Pfam" id="PF05065">
    <property type="entry name" value="Phage_capsid"/>
    <property type="match status" value="1"/>
</dbReference>
<evidence type="ECO:0000259" key="2">
    <source>
        <dbReference type="Pfam" id="PF05065"/>
    </source>
</evidence>
<sequence>MDPIVRAQLHRAQSALANASRPNYAKDFIQAVQCLALSDSPSEASFLASNRFAGSKAANFLERGLISTGSVTGADADFDIAQHDFLALVAKRSIIGKINAVRPLRRTQFHQRELIQTERSKAAWVGEGKAIPTTGGKFAIKTLEPAKIGALLPITREVAGSRFEDGLERDLTRAIATAESTGFIDPGNAGDEFEPASVTYNAPTIPSSGNTADDVRADIAALFKLYQGDIDSAVIVMHSSDAVQLGLMQSVLGQANITLDGGDLFGIPLVTSDYVPTDSSGTSVTMLDADQVLFADEGLAIDTSEVAAIEVDDGIWNAFQQNLAVLRAIRRVSWERVRDNAVAVLTGVNWGA</sequence>
<dbReference type="Gene3D" id="3.30.2320.10">
    <property type="entry name" value="hypothetical protein PF0899 domain"/>
    <property type="match status" value="1"/>
</dbReference>
<comment type="subcellular location">
    <subcellularLocation>
        <location evidence="1">Virion</location>
    </subcellularLocation>
</comment>
<organism evidence="3 4">
    <name type="scientific">Vreelandella neptunia</name>
    <dbReference type="NCBI Taxonomy" id="115551"/>
    <lineage>
        <taxon>Bacteria</taxon>
        <taxon>Pseudomonadati</taxon>
        <taxon>Pseudomonadota</taxon>
        <taxon>Gammaproteobacteria</taxon>
        <taxon>Oceanospirillales</taxon>
        <taxon>Halomonadaceae</taxon>
        <taxon>Vreelandella</taxon>
    </lineage>
</organism>
<dbReference type="NCBIfam" id="TIGR01554">
    <property type="entry name" value="major_cap_HK97"/>
    <property type="match status" value="1"/>
</dbReference>
<feature type="domain" description="Phage capsid-like C-terminal" evidence="2">
    <location>
        <begin position="84"/>
        <end position="346"/>
    </location>
</feature>
<reference evidence="3 4" key="1">
    <citation type="submission" date="2023-11" db="EMBL/GenBank/DDBJ databases">
        <title>MicrobeMod: A computational toolkit for identifying prokaryotic methylation and restriction-modification with nanopore sequencing.</title>
        <authorList>
            <person name="Crits-Christoph A."/>
            <person name="Kang S.C."/>
            <person name="Lee H."/>
            <person name="Ostrov N."/>
        </authorList>
    </citation>
    <scope>NUCLEOTIDE SEQUENCE [LARGE SCALE GENOMIC DNA]</scope>
    <source>
        <strain evidence="3 4">ATCC BAA-805</strain>
    </source>
</reference>
<evidence type="ECO:0000256" key="1">
    <source>
        <dbReference type="ARBA" id="ARBA00004328"/>
    </source>
</evidence>
<name>A0ABZ0YLV6_9GAMM</name>
<keyword evidence="4" id="KW-1185">Reference proteome</keyword>
<gene>
    <name evidence="3" type="ORF">SR894_20435</name>
</gene>
<protein>
    <submittedName>
        <fullName evidence="3">Phage major capsid protein</fullName>
    </submittedName>
</protein>
<proteinExistence type="predicted"/>
<dbReference type="EMBL" id="CP140255">
    <property type="protein sequence ID" value="WQH12484.1"/>
    <property type="molecule type" value="Genomic_DNA"/>
</dbReference>
<evidence type="ECO:0000313" key="3">
    <source>
        <dbReference type="EMBL" id="WQH12484.1"/>
    </source>
</evidence>
<dbReference type="InterPro" id="IPR024455">
    <property type="entry name" value="Phage_capsid"/>
</dbReference>